<feature type="transmembrane region" description="Helical" evidence="1">
    <location>
        <begin position="297"/>
        <end position="318"/>
    </location>
</feature>
<dbReference type="Proteomes" id="UP001362899">
    <property type="component" value="Unassembled WGS sequence"/>
</dbReference>
<dbReference type="InterPro" id="IPR000620">
    <property type="entry name" value="EamA_dom"/>
</dbReference>
<keyword evidence="4" id="KW-1185">Reference proteome</keyword>
<feature type="transmembrane region" description="Helical" evidence="1">
    <location>
        <begin position="352"/>
        <end position="371"/>
    </location>
</feature>
<gene>
    <name evidence="3" type="ORF">DASB73_018790</name>
</gene>
<name>A0AAV5RJY2_STABA</name>
<dbReference type="EMBL" id="BTGC01000003">
    <property type="protein sequence ID" value="GMM50921.1"/>
    <property type="molecule type" value="Genomic_DNA"/>
</dbReference>
<evidence type="ECO:0000256" key="1">
    <source>
        <dbReference type="SAM" id="Phobius"/>
    </source>
</evidence>
<organism evidence="3 4">
    <name type="scientific">Starmerella bacillaris</name>
    <name type="common">Yeast</name>
    <name type="synonym">Candida zemplinina</name>
    <dbReference type="NCBI Taxonomy" id="1247836"/>
    <lineage>
        <taxon>Eukaryota</taxon>
        <taxon>Fungi</taxon>
        <taxon>Dikarya</taxon>
        <taxon>Ascomycota</taxon>
        <taxon>Saccharomycotina</taxon>
        <taxon>Dipodascomycetes</taxon>
        <taxon>Dipodascales</taxon>
        <taxon>Trichomonascaceae</taxon>
        <taxon>Starmerella</taxon>
    </lineage>
</organism>
<evidence type="ECO:0000259" key="2">
    <source>
        <dbReference type="Pfam" id="PF00892"/>
    </source>
</evidence>
<feature type="transmembrane region" description="Helical" evidence="1">
    <location>
        <begin position="262"/>
        <end position="285"/>
    </location>
</feature>
<keyword evidence="1" id="KW-1133">Transmembrane helix</keyword>
<keyword evidence="1" id="KW-0472">Membrane</keyword>
<reference evidence="3 4" key="1">
    <citation type="journal article" date="2023" name="Elife">
        <title>Identification of key yeast species and microbe-microbe interactions impacting larval growth of Drosophila in the wild.</title>
        <authorList>
            <person name="Mure A."/>
            <person name="Sugiura Y."/>
            <person name="Maeda R."/>
            <person name="Honda K."/>
            <person name="Sakurai N."/>
            <person name="Takahashi Y."/>
            <person name="Watada M."/>
            <person name="Katoh T."/>
            <person name="Gotoh A."/>
            <person name="Gotoh Y."/>
            <person name="Taniguchi I."/>
            <person name="Nakamura K."/>
            <person name="Hayashi T."/>
            <person name="Katayama T."/>
            <person name="Uemura T."/>
            <person name="Hattori Y."/>
        </authorList>
    </citation>
    <scope>NUCLEOTIDE SEQUENCE [LARGE SCALE GENOMIC DNA]</scope>
    <source>
        <strain evidence="3 4">SB-73</strain>
    </source>
</reference>
<dbReference type="PANTHER" id="PTHR19346:SF4">
    <property type="entry name" value="SUGAR PHOSPHATE TRANSPORTER DOMAIN-CONTAINING PROTEIN"/>
    <property type="match status" value="1"/>
</dbReference>
<feature type="domain" description="EamA" evidence="2">
    <location>
        <begin position="131"/>
        <end position="204"/>
    </location>
</feature>
<dbReference type="PANTHER" id="PTHR19346">
    <property type="entry name" value="SUGAR PHOSPHATE TRANSPORTER DOMAIN-CONTAINING PROTEIN"/>
    <property type="match status" value="1"/>
</dbReference>
<feature type="transmembrane region" description="Helical" evidence="1">
    <location>
        <begin position="193"/>
        <end position="210"/>
    </location>
</feature>
<dbReference type="AlphaFoldDB" id="A0AAV5RJY2"/>
<sequence length="374" mass="41211">MRDQVLLSENINSPVSNVDSNNLEILKNSKRRLELIICFSLFTAIFGAILQTEMLALVGQQGYKKPIQIMYFTHSCFFLLFPTQELLVYLQNRKRYASFMDFVVRRYNGYKATAATVASHNGHMVTNSTKFLTRVACILSLAVNSAGSSWYIAVNLTTPADITAIYNCSTFFAYLFSVILLKEPISFLKSLSVALSIVGVFIIAYMTPSVNNEGITSESRNLGNLIIACGSVLYGLYDVLYKKLACMPTQTAPSKQACFSNLIGSCIGVATMLLMWPVLIFLHLYGIETFAIPSRKTLLYIIISIIGNVTYSGAFLILMALTDPVLGSISTLLGTCCVPFVEYILFGNKITISEITGGLVIIIAFGLMVYADKL</sequence>
<proteinExistence type="predicted"/>
<feature type="transmembrane region" description="Helical" evidence="1">
    <location>
        <begin position="131"/>
        <end position="152"/>
    </location>
</feature>
<dbReference type="InterPro" id="IPR026505">
    <property type="entry name" value="Solute_c_fam_35_mem_F3/F4"/>
</dbReference>
<dbReference type="GO" id="GO:0016020">
    <property type="term" value="C:membrane"/>
    <property type="evidence" value="ECO:0007669"/>
    <property type="project" value="InterPro"/>
</dbReference>
<dbReference type="SUPFAM" id="SSF103481">
    <property type="entry name" value="Multidrug resistance efflux transporter EmrE"/>
    <property type="match status" value="2"/>
</dbReference>
<evidence type="ECO:0000313" key="4">
    <source>
        <dbReference type="Proteomes" id="UP001362899"/>
    </source>
</evidence>
<feature type="transmembrane region" description="Helical" evidence="1">
    <location>
        <begin position="164"/>
        <end position="181"/>
    </location>
</feature>
<feature type="transmembrane region" description="Helical" evidence="1">
    <location>
        <begin position="69"/>
        <end position="90"/>
    </location>
</feature>
<feature type="transmembrane region" description="Helical" evidence="1">
    <location>
        <begin position="325"/>
        <end position="346"/>
    </location>
</feature>
<comment type="caution">
    <text evidence="3">The sequence shown here is derived from an EMBL/GenBank/DDBJ whole genome shotgun (WGS) entry which is preliminary data.</text>
</comment>
<dbReference type="Pfam" id="PF00892">
    <property type="entry name" value="EamA"/>
    <property type="match status" value="1"/>
</dbReference>
<keyword evidence="1" id="KW-0812">Transmembrane</keyword>
<protein>
    <recommendedName>
        <fullName evidence="2">EamA domain-containing protein</fullName>
    </recommendedName>
</protein>
<feature type="transmembrane region" description="Helical" evidence="1">
    <location>
        <begin position="35"/>
        <end position="57"/>
    </location>
</feature>
<accession>A0AAV5RJY2</accession>
<dbReference type="InterPro" id="IPR037185">
    <property type="entry name" value="EmrE-like"/>
</dbReference>
<feature type="transmembrane region" description="Helical" evidence="1">
    <location>
        <begin position="222"/>
        <end position="241"/>
    </location>
</feature>
<evidence type="ECO:0000313" key="3">
    <source>
        <dbReference type="EMBL" id="GMM50921.1"/>
    </source>
</evidence>